<accession>A0A080N4E9</accession>
<dbReference type="GO" id="GO:0052914">
    <property type="term" value="F:16S rRNA (guanine(1207)-N(2))-methyltransferase activity"/>
    <property type="evidence" value="ECO:0007669"/>
    <property type="project" value="UniProtKB-EC"/>
</dbReference>
<dbReference type="AlphaFoldDB" id="A0A080N4E9"/>
<dbReference type="SUPFAM" id="SSF53335">
    <property type="entry name" value="S-adenosyl-L-methionine-dependent methyltransferases"/>
    <property type="match status" value="1"/>
</dbReference>
<dbReference type="InterPro" id="IPR046977">
    <property type="entry name" value="RsmC/RlmG"/>
</dbReference>
<gene>
    <name evidence="5" type="ORF">BBOMB_0631</name>
</gene>
<evidence type="ECO:0000256" key="2">
    <source>
        <dbReference type="ARBA" id="ARBA00022679"/>
    </source>
</evidence>
<dbReference type="InterPro" id="IPR029063">
    <property type="entry name" value="SAM-dependent_MTases_sf"/>
</dbReference>
<keyword evidence="2 5" id="KW-0808">Transferase</keyword>
<dbReference type="STRING" id="1341695.BBOMB_0631"/>
<evidence type="ECO:0000256" key="1">
    <source>
        <dbReference type="ARBA" id="ARBA00022603"/>
    </source>
</evidence>
<dbReference type="EC" id="2.1.1.172" evidence="5"/>
<dbReference type="eggNOG" id="COG2813">
    <property type="taxonomic scope" value="Bacteria"/>
</dbReference>
<proteinExistence type="predicted"/>
<dbReference type="Proteomes" id="UP000028730">
    <property type="component" value="Unassembled WGS sequence"/>
</dbReference>
<evidence type="ECO:0000259" key="4">
    <source>
        <dbReference type="Pfam" id="PF05175"/>
    </source>
</evidence>
<reference evidence="5 6" key="1">
    <citation type="journal article" date="2014" name="Appl. Environ. Microbiol.">
        <title>Genomic encyclopedia of type strains of the genus Bifidobacterium.</title>
        <authorList>
            <person name="Milani C."/>
            <person name="Lugli G.A."/>
            <person name="Duranti S."/>
            <person name="Turroni F."/>
            <person name="Bottacini F."/>
            <person name="Mangifesta M."/>
            <person name="Sanchez B."/>
            <person name="Viappiani A."/>
            <person name="Mancabelli L."/>
            <person name="Taminiau B."/>
            <person name="Delcenserie V."/>
            <person name="Barrangou R."/>
            <person name="Margolles A."/>
            <person name="van Sinderen D."/>
            <person name="Ventura M."/>
        </authorList>
    </citation>
    <scope>NUCLEOTIDE SEQUENCE [LARGE SCALE GENOMIC DNA]</scope>
    <source>
        <strain evidence="5 6">DSM 19703</strain>
    </source>
</reference>
<feature type="compositionally biased region" description="Basic and acidic residues" evidence="3">
    <location>
        <begin position="217"/>
        <end position="237"/>
    </location>
</feature>
<dbReference type="EMBL" id="ATLK01000001">
    <property type="protein sequence ID" value="KFF31290.1"/>
    <property type="molecule type" value="Genomic_DNA"/>
</dbReference>
<comment type="caution">
    <text evidence="5">The sequence shown here is derived from an EMBL/GenBank/DDBJ whole genome shotgun (WGS) entry which is preliminary data.</text>
</comment>
<protein>
    <submittedName>
        <fullName evidence="5">16S RNA methyltransferase</fullName>
        <ecNumber evidence="5">2.1.1.172</ecNumber>
    </submittedName>
</protein>
<dbReference type="PANTHER" id="PTHR47816:SF4">
    <property type="entry name" value="RIBOSOMAL RNA SMALL SUBUNIT METHYLTRANSFERASE C"/>
    <property type="match status" value="1"/>
</dbReference>
<dbReference type="PANTHER" id="PTHR47816">
    <property type="entry name" value="RIBOSOMAL RNA SMALL SUBUNIT METHYLTRANSFERASE C"/>
    <property type="match status" value="1"/>
</dbReference>
<feature type="domain" description="Methyltransferase small" evidence="4">
    <location>
        <begin position="37"/>
        <end position="194"/>
    </location>
</feature>
<dbReference type="InterPro" id="IPR007848">
    <property type="entry name" value="Small_mtfrase_dom"/>
</dbReference>
<keyword evidence="6" id="KW-1185">Reference proteome</keyword>
<dbReference type="Gene3D" id="3.40.50.150">
    <property type="entry name" value="Vaccinia Virus protein VP39"/>
    <property type="match status" value="1"/>
</dbReference>
<organism evidence="5 6">
    <name type="scientific">Bifidobacterium bombi DSM 19703</name>
    <dbReference type="NCBI Taxonomy" id="1341695"/>
    <lineage>
        <taxon>Bacteria</taxon>
        <taxon>Bacillati</taxon>
        <taxon>Actinomycetota</taxon>
        <taxon>Actinomycetes</taxon>
        <taxon>Bifidobacteriales</taxon>
        <taxon>Bifidobacteriaceae</taxon>
        <taxon>Bifidobacterium</taxon>
    </lineage>
</organism>
<evidence type="ECO:0000313" key="6">
    <source>
        <dbReference type="Proteomes" id="UP000028730"/>
    </source>
</evidence>
<dbReference type="CDD" id="cd02440">
    <property type="entry name" value="AdoMet_MTases"/>
    <property type="match status" value="1"/>
</dbReference>
<sequence length="237" mass="26283">MTEHRQGAHGGQYFAPAPDSEDIRRRLNVDLRGHHTQVETSNGVFSAHRLDLGTSVLLKHAPEPPHRGSFLDLGCGWGPLSLALALERPEATIWLWDVNERALELTRRNARTIGLPNVRAVTAQDVPEKLGFDLIWSNPPIRVGKDELHRLLMAWLPRLNHNGRAYLVVQKNLGADSLTPWLQTALGPTFMVGKHSSSKGYRVIEIARTTPVPARQNGDDAREGTPQDPSRTEDGDA</sequence>
<evidence type="ECO:0000313" key="5">
    <source>
        <dbReference type="EMBL" id="KFF31290.1"/>
    </source>
</evidence>
<name>A0A080N4E9_9BIFI</name>
<dbReference type="Pfam" id="PF05175">
    <property type="entry name" value="MTS"/>
    <property type="match status" value="1"/>
</dbReference>
<dbReference type="RefSeq" id="WP_081867255.1">
    <property type="nucleotide sequence ID" value="NZ_ATLK01000001.1"/>
</dbReference>
<feature type="region of interest" description="Disordered" evidence="3">
    <location>
        <begin position="209"/>
        <end position="237"/>
    </location>
</feature>
<evidence type="ECO:0000256" key="3">
    <source>
        <dbReference type="SAM" id="MobiDB-lite"/>
    </source>
</evidence>
<keyword evidence="1 5" id="KW-0489">Methyltransferase</keyword>